<keyword evidence="8" id="KW-0963">Cytoplasm</keyword>
<dbReference type="GO" id="GO:0016020">
    <property type="term" value="C:membrane"/>
    <property type="evidence" value="ECO:0007669"/>
    <property type="project" value="UniProtKB-SubCell"/>
</dbReference>
<dbReference type="GO" id="GO:0045087">
    <property type="term" value="P:innate immune response"/>
    <property type="evidence" value="ECO:0007669"/>
    <property type="project" value="UniProtKB-KW"/>
</dbReference>
<evidence type="ECO:0000256" key="16">
    <source>
        <dbReference type="ARBA" id="ARBA00023212"/>
    </source>
</evidence>
<comment type="similarity">
    <text evidence="6">Belongs to the inositol 1,4,5-trisphosphate 5-phosphatase family.</text>
</comment>
<evidence type="ECO:0000313" key="23">
    <source>
        <dbReference type="Proteomes" id="UP000694388"/>
    </source>
</evidence>
<dbReference type="Pfam" id="PF22669">
    <property type="entry name" value="Exo_endo_phos2"/>
    <property type="match status" value="1"/>
</dbReference>
<dbReference type="InterPro" id="IPR000300">
    <property type="entry name" value="IPPc"/>
</dbReference>
<feature type="compositionally biased region" description="Pro residues" evidence="19">
    <location>
        <begin position="1133"/>
        <end position="1144"/>
    </location>
</feature>
<dbReference type="PANTHER" id="PTHR46051:SF1">
    <property type="entry name" value="INOSITOL POLYPHOSPHATE-RELATED PHOSPHATASE DOMAIN-CONTAINING PROTEIN"/>
    <property type="match status" value="1"/>
</dbReference>
<dbReference type="PROSITE" id="PS50001">
    <property type="entry name" value="SH2"/>
    <property type="match status" value="1"/>
</dbReference>
<evidence type="ECO:0000259" key="20">
    <source>
        <dbReference type="PROSITE" id="PS50001"/>
    </source>
</evidence>
<keyword evidence="14" id="KW-1064">Adaptive immunity</keyword>
<keyword evidence="23" id="KW-1185">Reference proteome</keyword>
<dbReference type="InterPro" id="IPR036691">
    <property type="entry name" value="Endo/exonu/phosph_ase_sf"/>
</dbReference>
<dbReference type="InterPro" id="IPR057509">
    <property type="entry name" value="C2_SHIP1-2_2nd"/>
</dbReference>
<dbReference type="InterPro" id="IPR057510">
    <property type="entry name" value="C2_SHIP1-2_first"/>
</dbReference>
<evidence type="ECO:0000256" key="15">
    <source>
        <dbReference type="ARBA" id="ARBA00023136"/>
    </source>
</evidence>
<evidence type="ECO:0000256" key="7">
    <source>
        <dbReference type="ARBA" id="ARBA00012981"/>
    </source>
</evidence>
<evidence type="ECO:0000256" key="18">
    <source>
        <dbReference type="PROSITE-ProRule" id="PRU00191"/>
    </source>
</evidence>
<dbReference type="SMART" id="SM00128">
    <property type="entry name" value="IPPc"/>
    <property type="match status" value="1"/>
</dbReference>
<dbReference type="AlphaFoldDB" id="A0A8C4PZ98"/>
<dbReference type="Pfam" id="PF24150">
    <property type="entry name" value="C2_SHIP1-2_first"/>
    <property type="match status" value="1"/>
</dbReference>
<evidence type="ECO:0000259" key="21">
    <source>
        <dbReference type="PROSITE" id="PS50105"/>
    </source>
</evidence>
<feature type="domain" description="SAM" evidence="21">
    <location>
        <begin position="1169"/>
        <end position="1227"/>
    </location>
</feature>
<evidence type="ECO:0000256" key="12">
    <source>
        <dbReference type="ARBA" id="ARBA00022859"/>
    </source>
</evidence>
<dbReference type="SUPFAM" id="SSF55550">
    <property type="entry name" value="SH2 domain"/>
    <property type="match status" value="1"/>
</dbReference>
<dbReference type="PROSITE" id="PS50105">
    <property type="entry name" value="SAM_DOMAIN"/>
    <property type="match status" value="1"/>
</dbReference>
<evidence type="ECO:0000256" key="13">
    <source>
        <dbReference type="ARBA" id="ARBA00022999"/>
    </source>
</evidence>
<dbReference type="InterPro" id="IPR036860">
    <property type="entry name" value="SH2_dom_sf"/>
</dbReference>
<feature type="region of interest" description="Disordered" evidence="19">
    <location>
        <begin position="1002"/>
        <end position="1074"/>
    </location>
</feature>
<evidence type="ECO:0000313" key="22">
    <source>
        <dbReference type="Ensembl" id="ENSEBUP00000006626.1"/>
    </source>
</evidence>
<evidence type="ECO:0000256" key="2">
    <source>
        <dbReference type="ARBA" id="ARBA00004245"/>
    </source>
</evidence>
<keyword evidence="11" id="KW-0378">Hydrolase</keyword>
<dbReference type="Ensembl" id="ENSEBUT00000007086.1">
    <property type="protein sequence ID" value="ENSEBUP00000006626.1"/>
    <property type="gene ID" value="ENSEBUG00000004336.1"/>
</dbReference>
<dbReference type="GO" id="GO:0016607">
    <property type="term" value="C:nuclear speck"/>
    <property type="evidence" value="ECO:0007669"/>
    <property type="project" value="UniProtKB-SubCell"/>
</dbReference>
<sequence length="1234" mass="137287">MSNHPWFKAECSRLAAERLLQADGRDGAFLLRRSETVPGAYGLCLLFQKELYTYRVLPDEDGSLGVQGAVGLRPKRYQRLVDLVEGYKQPNQGLVYHLLYPIMVSTQEHELSDEQEQQVPPVPPRPTGANAQPLAVSLHPQRLRLHDKLCTISRDSSLGLSSTLTSSLVEYADNGLTSDLELARSGRPMSRLRALLAPAAHNLHSEAEMFLKLLECLQRACEAPRSPCLHKRAQSGAELEDLVSKLSSISDLLCSIEHKVLAAANGERAAILIPRPMDSSYTTAVFEVKLEGNLTLGKRLFLSVDVMGGRLGLHRKAQDENAMYTHDRILQVIKSRTSHNKLSIMFDKDKEKANRKDFLFENPRKREAFCQLLQQMKSRHSKQDEPDMLSLFIGTWNMGSAAPPRGLTSWLTSRGLGRVRDESTATLPHDIYVLGAQENAQGERDWVESLRTAIRNITHMEFKEVAVHSLWSIKLVVFVRAEHAHRISHVCYSSVRTGIANALGNKGAVGISFMFNGTSFCFVNCHLTSGGEKAARRNQNYFDIVRTLSLGDKKLLNVDLTCRFTHLFWFGDLNYRLNMDVTEVLDMLQGGEFEQLFTADQLALERATAHIFNNFQEEEVTFPPTYRYERGTRDNYVYQKFKTSGIRINVPSWCDRVLWKSYPEVHIACTSYGCPDDILTSDHSPVFATFDVAVTSQFVSKKEPGSAGQVCIDLEAAEAVLKTTSRAGFYLEIFSSCLEKMEKGEVSMAQVCDNTSFRQVKWKSCHLPQLKPMISDIEYLEEQHMLLSVKANDSYESYGECCVALRAVAAEGSCPFSVLLSHHGEETGNMRGRLALTGASGERRPTRSRIYDWIHVEKEEDTPTKTKKLHVDIQPHTLTSDQPTFYSGSPSDQLLAAPPPQCLGTSPTSSTLQLIRGPLPSPPSSAITPIHCAADSSADTWGEIIDNPLYASTGNLKTQTDVRSQCEGKVQGGRGQTNIKDQKEFQVQIDVRGQGIGEVRSQAESRFKEPRGPCEVRTEKDVRGHRDAKEIRSQRDVGEHVQKGRRTGPDPPPTVSSTEASMGIRPVRGPQGHISNMTNALRLFQGHETRSSQLQPQSPFHPQVPPRPAPRSVVLGGPANRGLNSNALTSPNHPVPPTVSPPPVHRGGSPYGAEPPLPPKSRRDGGQQDQPSSIKQWLATLGLPQYENMLLNSGWESLQYLSDLSDEDLIDVGIQSAWHRGIILDNLPRSLHPK</sequence>
<reference evidence="22" key="2">
    <citation type="submission" date="2025-09" db="UniProtKB">
        <authorList>
            <consortium name="Ensembl"/>
        </authorList>
    </citation>
    <scope>IDENTIFICATION</scope>
</reference>
<keyword evidence="13 18" id="KW-0727">SH2 domain</keyword>
<organism evidence="22 23">
    <name type="scientific">Eptatretus burgeri</name>
    <name type="common">Inshore hagfish</name>
    <dbReference type="NCBI Taxonomy" id="7764"/>
    <lineage>
        <taxon>Eukaryota</taxon>
        <taxon>Metazoa</taxon>
        <taxon>Chordata</taxon>
        <taxon>Craniata</taxon>
        <taxon>Vertebrata</taxon>
        <taxon>Cyclostomata</taxon>
        <taxon>Myxini</taxon>
        <taxon>Myxiniformes</taxon>
        <taxon>Myxinidae</taxon>
        <taxon>Eptatretinae</taxon>
        <taxon>Eptatretus</taxon>
    </lineage>
</organism>
<evidence type="ECO:0000256" key="19">
    <source>
        <dbReference type="SAM" id="MobiDB-lite"/>
    </source>
</evidence>
<evidence type="ECO:0000256" key="5">
    <source>
        <dbReference type="ARBA" id="ARBA00004510"/>
    </source>
</evidence>
<dbReference type="GO" id="GO:0046856">
    <property type="term" value="P:phosphatidylinositol dephosphorylation"/>
    <property type="evidence" value="ECO:0007669"/>
    <property type="project" value="InterPro"/>
</dbReference>
<keyword evidence="17" id="KW-0966">Cell projection</keyword>
<dbReference type="Gene3D" id="3.60.10.10">
    <property type="entry name" value="Endonuclease/exonuclease/phosphatase"/>
    <property type="match status" value="1"/>
</dbReference>
<dbReference type="Pfam" id="PF24147">
    <property type="entry name" value="C2_SHIP1-2_2nd"/>
    <property type="match status" value="1"/>
</dbReference>
<feature type="region of interest" description="Disordered" evidence="19">
    <location>
        <begin position="1088"/>
        <end position="1171"/>
    </location>
</feature>
<dbReference type="InterPro" id="IPR013761">
    <property type="entry name" value="SAM/pointed_sf"/>
</dbReference>
<dbReference type="InterPro" id="IPR001660">
    <property type="entry name" value="SAM"/>
</dbReference>
<dbReference type="GO" id="GO:0030175">
    <property type="term" value="C:filopodium"/>
    <property type="evidence" value="ECO:0007669"/>
    <property type="project" value="UniProtKB-SubCell"/>
</dbReference>
<dbReference type="SUPFAM" id="SSF47769">
    <property type="entry name" value="SAM/Pointed domain"/>
    <property type="match status" value="1"/>
</dbReference>
<dbReference type="SMART" id="SM00252">
    <property type="entry name" value="SH2"/>
    <property type="match status" value="1"/>
</dbReference>
<dbReference type="Gene3D" id="3.30.505.10">
    <property type="entry name" value="SH2 domain"/>
    <property type="match status" value="1"/>
</dbReference>
<dbReference type="SUPFAM" id="SSF56219">
    <property type="entry name" value="DNase I-like"/>
    <property type="match status" value="1"/>
</dbReference>
<feature type="compositionally biased region" description="Polar residues" evidence="19">
    <location>
        <begin position="1091"/>
        <end position="1100"/>
    </location>
</feature>
<evidence type="ECO:0000256" key="14">
    <source>
        <dbReference type="ARBA" id="ARBA00023130"/>
    </source>
</evidence>
<accession>A0A8C4PZ98</accession>
<dbReference type="GO" id="GO:0005856">
    <property type="term" value="C:cytoskeleton"/>
    <property type="evidence" value="ECO:0007669"/>
    <property type="project" value="UniProtKB-SubCell"/>
</dbReference>
<protein>
    <recommendedName>
        <fullName evidence="7">phosphatidylinositol-3,4,5-trisphosphate 5-phosphatase</fullName>
        <ecNumber evidence="7">3.1.3.86</ecNumber>
    </recommendedName>
</protein>
<dbReference type="GO" id="GO:0034485">
    <property type="term" value="F:phosphatidylinositol-3,4,5-trisphosphate 5-phosphatase activity"/>
    <property type="evidence" value="ECO:0007669"/>
    <property type="project" value="UniProtKB-EC"/>
</dbReference>
<evidence type="ECO:0000256" key="6">
    <source>
        <dbReference type="ARBA" id="ARBA00008734"/>
    </source>
</evidence>
<dbReference type="Proteomes" id="UP000694388">
    <property type="component" value="Unplaced"/>
</dbReference>
<dbReference type="GeneTree" id="ENSGT00940000156576"/>
<keyword evidence="9" id="KW-0597">Phosphoprotein</keyword>
<proteinExistence type="inferred from homology"/>
<reference evidence="22" key="1">
    <citation type="submission" date="2025-08" db="UniProtKB">
        <authorList>
            <consortium name="Ensembl"/>
        </authorList>
    </citation>
    <scope>IDENTIFICATION</scope>
</reference>
<evidence type="ECO:0000256" key="17">
    <source>
        <dbReference type="ARBA" id="ARBA00023273"/>
    </source>
</evidence>
<dbReference type="SMART" id="SM00454">
    <property type="entry name" value="SAM"/>
    <property type="match status" value="1"/>
</dbReference>
<keyword evidence="12" id="KW-0391">Immunity</keyword>
<dbReference type="InterPro" id="IPR000980">
    <property type="entry name" value="SH2"/>
</dbReference>
<evidence type="ECO:0000256" key="3">
    <source>
        <dbReference type="ARBA" id="ARBA00004324"/>
    </source>
</evidence>
<dbReference type="PANTHER" id="PTHR46051">
    <property type="entry name" value="SH2 DOMAIN-CONTAINING PROTEIN"/>
    <property type="match status" value="1"/>
</dbReference>
<evidence type="ECO:0000256" key="4">
    <source>
        <dbReference type="ARBA" id="ARBA00004486"/>
    </source>
</evidence>
<dbReference type="GO" id="GO:0050776">
    <property type="term" value="P:regulation of immune response"/>
    <property type="evidence" value="ECO:0007669"/>
    <property type="project" value="TreeGrafter"/>
</dbReference>
<keyword evidence="10" id="KW-0399">Innate immunity</keyword>
<evidence type="ECO:0000256" key="10">
    <source>
        <dbReference type="ARBA" id="ARBA00022588"/>
    </source>
</evidence>
<keyword evidence="15" id="KW-0472">Membrane</keyword>
<evidence type="ECO:0000256" key="9">
    <source>
        <dbReference type="ARBA" id="ARBA00022553"/>
    </source>
</evidence>
<dbReference type="Gene3D" id="1.10.150.50">
    <property type="entry name" value="Transcription Factor, Ets-1"/>
    <property type="match status" value="1"/>
</dbReference>
<keyword evidence="16" id="KW-0206">Cytoskeleton</keyword>
<feature type="compositionally biased region" description="Basic and acidic residues" evidence="19">
    <location>
        <begin position="1002"/>
        <end position="1042"/>
    </location>
</feature>
<evidence type="ECO:0000256" key="1">
    <source>
        <dbReference type="ARBA" id="ARBA00004170"/>
    </source>
</evidence>
<dbReference type="GO" id="GO:0009966">
    <property type="term" value="P:regulation of signal transduction"/>
    <property type="evidence" value="ECO:0007669"/>
    <property type="project" value="TreeGrafter"/>
</dbReference>
<dbReference type="FunFam" id="3.60.10.10:FF:000005">
    <property type="entry name" value="phosphatidylinositol 3,4,5-trisphosphate 5-phosphatase 1"/>
    <property type="match status" value="1"/>
</dbReference>
<dbReference type="GO" id="GO:0002250">
    <property type="term" value="P:adaptive immune response"/>
    <property type="evidence" value="ECO:0007669"/>
    <property type="project" value="UniProtKB-KW"/>
</dbReference>
<dbReference type="GO" id="GO:0030027">
    <property type="term" value="C:lamellipodium"/>
    <property type="evidence" value="ECO:0007669"/>
    <property type="project" value="UniProtKB-SubCell"/>
</dbReference>
<feature type="domain" description="SH2" evidence="20">
    <location>
        <begin position="6"/>
        <end position="102"/>
    </location>
</feature>
<evidence type="ECO:0000256" key="8">
    <source>
        <dbReference type="ARBA" id="ARBA00022490"/>
    </source>
</evidence>
<dbReference type="EC" id="3.1.3.86" evidence="7"/>
<dbReference type="Pfam" id="PF07647">
    <property type="entry name" value="SAM_2"/>
    <property type="match status" value="1"/>
</dbReference>
<name>A0A8C4PZ98_EPTBU</name>
<comment type="subcellular location">
    <subcellularLocation>
        <location evidence="4">Cell projection</location>
        <location evidence="4">Filopodium</location>
    </subcellularLocation>
    <subcellularLocation>
        <location evidence="5">Cell projection</location>
        <location evidence="5">Lamellipodium</location>
    </subcellularLocation>
    <subcellularLocation>
        <location evidence="2">Cytoplasm</location>
        <location evidence="2">Cytoskeleton</location>
    </subcellularLocation>
    <subcellularLocation>
        <location evidence="1">Membrane</location>
        <topology evidence="1">Peripheral membrane protein</topology>
    </subcellularLocation>
    <subcellularLocation>
        <location evidence="3">Nucleus speckle</location>
    </subcellularLocation>
</comment>
<evidence type="ECO:0000256" key="11">
    <source>
        <dbReference type="ARBA" id="ARBA00022801"/>
    </source>
</evidence>
<dbReference type="Pfam" id="PF00017">
    <property type="entry name" value="SH2"/>
    <property type="match status" value="1"/>
</dbReference>